<gene>
    <name evidence="3" type="ORF">KCQ71_04540</name>
</gene>
<accession>A0ABS7S508</accession>
<dbReference type="InterPro" id="IPR002560">
    <property type="entry name" value="Transposase_DDE"/>
</dbReference>
<organism evidence="3 4">
    <name type="scientific">Occultella gossypii</name>
    <dbReference type="NCBI Taxonomy" id="2800820"/>
    <lineage>
        <taxon>Bacteria</taxon>
        <taxon>Bacillati</taxon>
        <taxon>Actinomycetota</taxon>
        <taxon>Actinomycetes</taxon>
        <taxon>Micrococcales</taxon>
        <taxon>Ruaniaceae</taxon>
        <taxon>Occultella</taxon>
    </lineage>
</organism>
<evidence type="ECO:0000259" key="2">
    <source>
        <dbReference type="Pfam" id="PF01610"/>
    </source>
</evidence>
<proteinExistence type="predicted"/>
<sequence>MPETDRLHETIVTWWDAIDVPIVTGATNVNVEAANTTIKNIKRTGRSFHNTRDHLARILVAGAARAVARASIRARLHDEPRRAVNPPLDRYVPPAAWFEVLRSTGRCRAPRSASSAPPRPRSPGAKPEQSN</sequence>
<name>A0ABS7S508_9MICO</name>
<reference evidence="3 4" key="1">
    <citation type="submission" date="2021-04" db="EMBL/GenBank/DDBJ databases">
        <title>Ruania sp. nov., isolated from sandy soil of mangrove forest.</title>
        <authorList>
            <person name="Ge X."/>
            <person name="Huang R."/>
            <person name="Liu W."/>
        </authorList>
    </citation>
    <scope>NUCLEOTIDE SEQUENCE [LARGE SCALE GENOMIC DNA]</scope>
    <source>
        <strain evidence="3 4">N2-46</strain>
    </source>
</reference>
<evidence type="ECO:0000256" key="1">
    <source>
        <dbReference type="SAM" id="MobiDB-lite"/>
    </source>
</evidence>
<feature type="domain" description="Transposase IS204/IS1001/IS1096/IS1165 DDE" evidence="2">
    <location>
        <begin position="2"/>
        <end position="58"/>
    </location>
</feature>
<feature type="region of interest" description="Disordered" evidence="1">
    <location>
        <begin position="106"/>
        <end position="131"/>
    </location>
</feature>
<protein>
    <submittedName>
        <fullName evidence="3">Transposase</fullName>
    </submittedName>
</protein>
<evidence type="ECO:0000313" key="3">
    <source>
        <dbReference type="EMBL" id="MBZ2195407.1"/>
    </source>
</evidence>
<keyword evidence="4" id="KW-1185">Reference proteome</keyword>
<evidence type="ECO:0000313" key="4">
    <source>
        <dbReference type="Proteomes" id="UP000826651"/>
    </source>
</evidence>
<comment type="caution">
    <text evidence="3">The sequence shown here is derived from an EMBL/GenBank/DDBJ whole genome shotgun (WGS) entry which is preliminary data.</text>
</comment>
<dbReference type="Proteomes" id="UP000826651">
    <property type="component" value="Unassembled WGS sequence"/>
</dbReference>
<dbReference type="EMBL" id="JAGSHT010000004">
    <property type="protein sequence ID" value="MBZ2195407.1"/>
    <property type="molecule type" value="Genomic_DNA"/>
</dbReference>
<dbReference type="Pfam" id="PF01610">
    <property type="entry name" value="DDE_Tnp_ISL3"/>
    <property type="match status" value="1"/>
</dbReference>